<dbReference type="InterPro" id="IPR029017">
    <property type="entry name" value="Enolase-like_N"/>
</dbReference>
<dbReference type="EMBL" id="UINC01110451">
    <property type="protein sequence ID" value="SVC77965.1"/>
    <property type="molecule type" value="Genomic_DNA"/>
</dbReference>
<keyword evidence="1" id="KW-0456">Lyase</keyword>
<dbReference type="Gene3D" id="3.20.20.120">
    <property type="entry name" value="Enolase-like C-terminal domain"/>
    <property type="match status" value="1"/>
</dbReference>
<evidence type="ECO:0000259" key="2">
    <source>
        <dbReference type="Pfam" id="PF02746"/>
    </source>
</evidence>
<reference evidence="3" key="1">
    <citation type="submission" date="2018-05" db="EMBL/GenBank/DDBJ databases">
        <authorList>
            <person name="Lanie J.A."/>
            <person name="Ng W.-L."/>
            <person name="Kazmierczak K.M."/>
            <person name="Andrzejewski T.M."/>
            <person name="Davidsen T.M."/>
            <person name="Wayne K.J."/>
            <person name="Tettelin H."/>
            <person name="Glass J.I."/>
            <person name="Rusch D."/>
            <person name="Podicherti R."/>
            <person name="Tsui H.-C.T."/>
            <person name="Winkler M.E."/>
        </authorList>
    </citation>
    <scope>NUCLEOTIDE SEQUENCE</scope>
</reference>
<accession>A0A382PZ57</accession>
<dbReference type="InterPro" id="IPR013341">
    <property type="entry name" value="Mandelate_racemase_N_dom"/>
</dbReference>
<gene>
    <name evidence="3" type="ORF">METZ01_LOCUS330819</name>
</gene>
<evidence type="ECO:0000313" key="3">
    <source>
        <dbReference type="EMBL" id="SVC77965.1"/>
    </source>
</evidence>
<name>A0A382PZ57_9ZZZZ</name>
<dbReference type="PANTHER" id="PTHR48080:SF2">
    <property type="entry name" value="D-GALACTONATE DEHYDRATASE"/>
    <property type="match status" value="1"/>
</dbReference>
<dbReference type="SUPFAM" id="SSF54826">
    <property type="entry name" value="Enolase N-terminal domain-like"/>
    <property type="match status" value="1"/>
</dbReference>
<evidence type="ECO:0000256" key="1">
    <source>
        <dbReference type="ARBA" id="ARBA00023239"/>
    </source>
</evidence>
<dbReference type="GO" id="GO:0009063">
    <property type="term" value="P:amino acid catabolic process"/>
    <property type="evidence" value="ECO:0007669"/>
    <property type="project" value="InterPro"/>
</dbReference>
<dbReference type="AlphaFoldDB" id="A0A382PZ57"/>
<dbReference type="PROSITE" id="PS00908">
    <property type="entry name" value="MR_MLE_1"/>
    <property type="match status" value="1"/>
</dbReference>
<dbReference type="InterPro" id="IPR036849">
    <property type="entry name" value="Enolase-like_C_sf"/>
</dbReference>
<feature type="non-terminal residue" evidence="3">
    <location>
        <position position="126"/>
    </location>
</feature>
<feature type="domain" description="Mandelate racemase/muconate lactonizing enzyme N-terminal" evidence="2">
    <location>
        <begin position="16"/>
        <end position="107"/>
    </location>
</feature>
<organism evidence="3">
    <name type="scientific">marine metagenome</name>
    <dbReference type="NCBI Taxonomy" id="408172"/>
    <lineage>
        <taxon>unclassified sequences</taxon>
        <taxon>metagenomes</taxon>
        <taxon>ecological metagenomes</taxon>
    </lineage>
</organism>
<protein>
    <recommendedName>
        <fullName evidence="2">Mandelate racemase/muconate lactonizing enzyme N-terminal domain-containing protein</fullName>
    </recommendedName>
</protein>
<dbReference type="PANTHER" id="PTHR48080">
    <property type="entry name" value="D-GALACTONATE DEHYDRATASE-RELATED"/>
    <property type="match status" value="1"/>
</dbReference>
<dbReference type="InterPro" id="IPR034593">
    <property type="entry name" value="DgoD-like"/>
</dbReference>
<sequence length="126" mass="14269">MCPIQDDLGGPRSRSFVEVETDEGLIGIGEATTEFHEMAVKAQIEVELKGRFVGQDPTDVERLWQVGYRDFWWRRGVVHTSAMSGLDMALWDLKGKAAGLPVFKLLGGKVRDRVRCYIRYGVEFYG</sequence>
<dbReference type="Gene3D" id="3.30.390.10">
    <property type="entry name" value="Enolase-like, N-terminal domain"/>
    <property type="match status" value="1"/>
</dbReference>
<dbReference type="GO" id="GO:0016829">
    <property type="term" value="F:lyase activity"/>
    <property type="evidence" value="ECO:0007669"/>
    <property type="project" value="UniProtKB-KW"/>
</dbReference>
<dbReference type="Pfam" id="PF02746">
    <property type="entry name" value="MR_MLE_N"/>
    <property type="match status" value="1"/>
</dbReference>
<dbReference type="InterPro" id="IPR018110">
    <property type="entry name" value="Mandel_Rmase/mucon_lact_enz_CS"/>
</dbReference>
<proteinExistence type="predicted"/>